<dbReference type="Pfam" id="PF08713">
    <property type="entry name" value="DNA_alkylation"/>
    <property type="match status" value="1"/>
</dbReference>
<evidence type="ECO:0008006" key="3">
    <source>
        <dbReference type="Google" id="ProtNLM"/>
    </source>
</evidence>
<sequence length="241" mass="27932">MLSEIFNKYHIELLNGLKKHIKKEGLQKPESGNKYIGTKRIYYNIKTEVINNLVKNWIKEHKNLGISEYTELLNSLFKGESHEESSLGGKLLGYLPKLRSELNPQAIDKWLDNADGWAEVDCICQANFTSKELLQKWIEWENLISKFSTDKNVHKKRASLVLLTKPARQSDDSRISKLAFKNIEKLKGEKDILITKAVSWLLRDLIKNHRRQVEDYLSKKGDSLSKIAVRETKKKLLTGRK</sequence>
<evidence type="ECO:0000313" key="1">
    <source>
        <dbReference type="EMBL" id="OGC51697.1"/>
    </source>
</evidence>
<dbReference type="CDD" id="cd06561">
    <property type="entry name" value="AlkD_like"/>
    <property type="match status" value="1"/>
</dbReference>
<dbReference type="PANTHER" id="PTHR34070:SF1">
    <property type="entry name" value="DNA ALKYLATION REPAIR PROTEIN"/>
    <property type="match status" value="1"/>
</dbReference>
<dbReference type="InterPro" id="IPR016024">
    <property type="entry name" value="ARM-type_fold"/>
</dbReference>
<reference evidence="1 2" key="1">
    <citation type="journal article" date="2016" name="Nat. Commun.">
        <title>Thousands of microbial genomes shed light on interconnected biogeochemical processes in an aquifer system.</title>
        <authorList>
            <person name="Anantharaman K."/>
            <person name="Brown C.T."/>
            <person name="Hug L.A."/>
            <person name="Sharon I."/>
            <person name="Castelle C.J."/>
            <person name="Probst A.J."/>
            <person name="Thomas B.C."/>
            <person name="Singh A."/>
            <person name="Wilkins M.J."/>
            <person name="Karaoz U."/>
            <person name="Brodie E.L."/>
            <person name="Williams K.H."/>
            <person name="Hubbard S.S."/>
            <person name="Banfield J.F."/>
        </authorList>
    </citation>
    <scope>NUCLEOTIDE SEQUENCE [LARGE SCALE GENOMIC DNA]</scope>
</reference>
<dbReference type="SUPFAM" id="SSF48371">
    <property type="entry name" value="ARM repeat"/>
    <property type="match status" value="1"/>
</dbReference>
<dbReference type="Gene3D" id="1.25.10.90">
    <property type="match status" value="1"/>
</dbReference>
<name>A0A1F4V3C8_UNCKA</name>
<dbReference type="PANTHER" id="PTHR34070">
    <property type="entry name" value="ARMADILLO-TYPE FOLD"/>
    <property type="match status" value="1"/>
</dbReference>
<proteinExistence type="predicted"/>
<gene>
    <name evidence="1" type="ORF">A2982_03440</name>
</gene>
<dbReference type="Proteomes" id="UP000178771">
    <property type="component" value="Unassembled WGS sequence"/>
</dbReference>
<comment type="caution">
    <text evidence="1">The sequence shown here is derived from an EMBL/GenBank/DDBJ whole genome shotgun (WGS) entry which is preliminary data.</text>
</comment>
<evidence type="ECO:0000313" key="2">
    <source>
        <dbReference type="Proteomes" id="UP000178771"/>
    </source>
</evidence>
<accession>A0A1F4V3C8</accession>
<dbReference type="EMBL" id="MEVH01000015">
    <property type="protein sequence ID" value="OGC51697.1"/>
    <property type="molecule type" value="Genomic_DNA"/>
</dbReference>
<dbReference type="InterPro" id="IPR014825">
    <property type="entry name" value="DNA_alkylation"/>
</dbReference>
<dbReference type="STRING" id="1802624.A2982_03440"/>
<protein>
    <recommendedName>
        <fullName evidence="3">DNA alkylation repair protein</fullName>
    </recommendedName>
</protein>
<dbReference type="AlphaFoldDB" id="A0A1F4V3C8"/>
<organism evidence="1 2">
    <name type="scientific">candidate division WWE3 bacterium RIFCSPLOWO2_01_FULL_39_13</name>
    <dbReference type="NCBI Taxonomy" id="1802624"/>
    <lineage>
        <taxon>Bacteria</taxon>
        <taxon>Katanobacteria</taxon>
    </lineage>
</organism>